<sequence>MASSPPPELSLPPFSRLLESDVYLPLIIYFALFRLAALFVKTFLWQDFQGFKQYRLHNLSVCLLHSCLSGGWAFAFFCTHTRVIFEHTIHWYEQWAAQLPIMSIAYFLNDSIDMAQHEISSRTAELFLHHAASIVAFLFAVLPQKFVLYTYWALLMEVNSIFLHIRSMMQISAAASTHLSAFTIVKTLNIGTFIIFRFFVNAYEFHWGISTWGLVHPCYSFIAFGGSTMFFAINSILFYRILSADGLLGEKLAIKAESTIDEQTCGKAIATEEKKEK</sequence>
<feature type="transmembrane region" description="Helical" evidence="6">
    <location>
        <begin position="124"/>
        <end position="142"/>
    </location>
</feature>
<dbReference type="AlphaFoldDB" id="A0AAV5SDB7"/>
<dbReference type="GO" id="GO:0007009">
    <property type="term" value="P:plasma membrane organization"/>
    <property type="evidence" value="ECO:0007669"/>
    <property type="project" value="TreeGrafter"/>
</dbReference>
<dbReference type="PANTHER" id="PTHR13439:SF4">
    <property type="entry name" value="TLC DOMAIN-CONTAINING PROTEIN"/>
    <property type="match status" value="1"/>
</dbReference>
<accession>A0AAV5SDB7</accession>
<dbReference type="GO" id="GO:0071709">
    <property type="term" value="P:membrane assembly"/>
    <property type="evidence" value="ECO:0007669"/>
    <property type="project" value="TreeGrafter"/>
</dbReference>
<organism evidence="8 9">
    <name type="scientific">Pristionchus entomophagus</name>
    <dbReference type="NCBI Taxonomy" id="358040"/>
    <lineage>
        <taxon>Eukaryota</taxon>
        <taxon>Metazoa</taxon>
        <taxon>Ecdysozoa</taxon>
        <taxon>Nematoda</taxon>
        <taxon>Chromadorea</taxon>
        <taxon>Rhabditida</taxon>
        <taxon>Rhabditina</taxon>
        <taxon>Diplogasteromorpha</taxon>
        <taxon>Diplogasteroidea</taxon>
        <taxon>Neodiplogasteridae</taxon>
        <taxon>Pristionchus</taxon>
    </lineage>
</organism>
<feature type="domain" description="TLC" evidence="7">
    <location>
        <begin position="51"/>
        <end position="250"/>
    </location>
</feature>
<dbReference type="InterPro" id="IPR050846">
    <property type="entry name" value="TLCD"/>
</dbReference>
<dbReference type="GO" id="GO:0005886">
    <property type="term" value="C:plasma membrane"/>
    <property type="evidence" value="ECO:0007669"/>
    <property type="project" value="TreeGrafter"/>
</dbReference>
<dbReference type="SMART" id="SM00724">
    <property type="entry name" value="TLC"/>
    <property type="match status" value="1"/>
</dbReference>
<reference evidence="8" key="1">
    <citation type="submission" date="2023-10" db="EMBL/GenBank/DDBJ databases">
        <title>Genome assembly of Pristionchus species.</title>
        <authorList>
            <person name="Yoshida K."/>
            <person name="Sommer R.J."/>
        </authorList>
    </citation>
    <scope>NUCLEOTIDE SEQUENCE</scope>
    <source>
        <strain evidence="8">RS0144</strain>
    </source>
</reference>
<evidence type="ECO:0000256" key="1">
    <source>
        <dbReference type="ARBA" id="ARBA00004141"/>
    </source>
</evidence>
<comment type="subcellular location">
    <subcellularLocation>
        <location evidence="1">Membrane</location>
        <topology evidence="1">Multi-pass membrane protein</topology>
    </subcellularLocation>
</comment>
<feature type="transmembrane region" description="Helical" evidence="6">
    <location>
        <begin position="148"/>
        <end position="165"/>
    </location>
</feature>
<evidence type="ECO:0000256" key="2">
    <source>
        <dbReference type="ARBA" id="ARBA00022692"/>
    </source>
</evidence>
<evidence type="ECO:0000313" key="9">
    <source>
        <dbReference type="Proteomes" id="UP001432027"/>
    </source>
</evidence>
<name>A0AAV5SDB7_9BILA</name>
<feature type="transmembrane region" description="Helical" evidence="6">
    <location>
        <begin position="22"/>
        <end position="44"/>
    </location>
</feature>
<proteinExistence type="predicted"/>
<evidence type="ECO:0000256" key="5">
    <source>
        <dbReference type="PROSITE-ProRule" id="PRU00205"/>
    </source>
</evidence>
<dbReference type="PROSITE" id="PS50922">
    <property type="entry name" value="TLC"/>
    <property type="match status" value="1"/>
</dbReference>
<dbReference type="GO" id="GO:0055091">
    <property type="term" value="P:phospholipid homeostasis"/>
    <property type="evidence" value="ECO:0007669"/>
    <property type="project" value="TreeGrafter"/>
</dbReference>
<protein>
    <recommendedName>
        <fullName evidence="7">TLC domain-containing protein</fullName>
    </recommendedName>
</protein>
<feature type="transmembrane region" description="Helical" evidence="6">
    <location>
        <begin position="177"/>
        <end position="199"/>
    </location>
</feature>
<keyword evidence="3 6" id="KW-1133">Transmembrane helix</keyword>
<gene>
    <name evidence="8" type="ORF">PENTCL1PPCAC_325</name>
</gene>
<evidence type="ECO:0000256" key="6">
    <source>
        <dbReference type="SAM" id="Phobius"/>
    </source>
</evidence>
<dbReference type="PANTHER" id="PTHR13439">
    <property type="entry name" value="CT120 PROTEIN"/>
    <property type="match status" value="1"/>
</dbReference>
<feature type="non-terminal residue" evidence="8">
    <location>
        <position position="277"/>
    </location>
</feature>
<feature type="transmembrane region" description="Helical" evidence="6">
    <location>
        <begin position="219"/>
        <end position="242"/>
    </location>
</feature>
<evidence type="ECO:0000256" key="4">
    <source>
        <dbReference type="ARBA" id="ARBA00023136"/>
    </source>
</evidence>
<dbReference type="InterPro" id="IPR006634">
    <property type="entry name" value="TLC-dom"/>
</dbReference>
<evidence type="ECO:0000313" key="8">
    <source>
        <dbReference type="EMBL" id="GMS78150.1"/>
    </source>
</evidence>
<comment type="caution">
    <text evidence="8">The sequence shown here is derived from an EMBL/GenBank/DDBJ whole genome shotgun (WGS) entry which is preliminary data.</text>
</comment>
<evidence type="ECO:0000256" key="3">
    <source>
        <dbReference type="ARBA" id="ARBA00022989"/>
    </source>
</evidence>
<keyword evidence="2 5" id="KW-0812">Transmembrane</keyword>
<evidence type="ECO:0000259" key="7">
    <source>
        <dbReference type="PROSITE" id="PS50922"/>
    </source>
</evidence>
<dbReference type="EMBL" id="BTSX01000001">
    <property type="protein sequence ID" value="GMS78150.1"/>
    <property type="molecule type" value="Genomic_DNA"/>
</dbReference>
<keyword evidence="4 5" id="KW-0472">Membrane</keyword>
<keyword evidence="9" id="KW-1185">Reference proteome</keyword>
<dbReference type="GO" id="GO:0097035">
    <property type="term" value="P:regulation of membrane lipid distribution"/>
    <property type="evidence" value="ECO:0007669"/>
    <property type="project" value="TreeGrafter"/>
</dbReference>
<dbReference type="Pfam" id="PF03798">
    <property type="entry name" value="TRAM_LAG1_CLN8"/>
    <property type="match status" value="1"/>
</dbReference>
<dbReference type="Proteomes" id="UP001432027">
    <property type="component" value="Unassembled WGS sequence"/>
</dbReference>